<keyword evidence="5" id="KW-1133">Transmembrane helix</keyword>
<protein>
    <submittedName>
        <fullName evidence="8">Biopolymer transporter ExbD</fullName>
    </submittedName>
</protein>
<accession>A0ABS3J494</accession>
<keyword evidence="9" id="KW-1185">Reference proteome</keyword>
<dbReference type="InterPro" id="IPR003400">
    <property type="entry name" value="ExbD"/>
</dbReference>
<evidence type="ECO:0000256" key="7">
    <source>
        <dbReference type="RuleBase" id="RU003879"/>
    </source>
</evidence>
<evidence type="ECO:0000256" key="1">
    <source>
        <dbReference type="ARBA" id="ARBA00004162"/>
    </source>
</evidence>
<comment type="similarity">
    <text evidence="2 7">Belongs to the ExbD/TolR family.</text>
</comment>
<sequence>MIADRPRLGGTVLRRRGRRPRADAAIPTINVVFLLLLFFLVAGTLAAPEEADIDPAHVGTGAGERLPRPLLSIARDGSLGLNGKALSREALAGAVAALRRPEEGRGATLYVLPARDLPASTLVAILGEAAAAGAATTLVVMKTGQRDAGASP</sequence>
<evidence type="ECO:0000313" key="9">
    <source>
        <dbReference type="Proteomes" id="UP000664288"/>
    </source>
</evidence>
<comment type="caution">
    <text evidence="8">The sequence shown here is derived from an EMBL/GenBank/DDBJ whole genome shotgun (WGS) entry which is preliminary data.</text>
</comment>
<evidence type="ECO:0000256" key="6">
    <source>
        <dbReference type="ARBA" id="ARBA00023136"/>
    </source>
</evidence>
<keyword evidence="7" id="KW-0813">Transport</keyword>
<keyword evidence="4 7" id="KW-0812">Transmembrane</keyword>
<dbReference type="Proteomes" id="UP000664288">
    <property type="component" value="Unassembled WGS sequence"/>
</dbReference>
<keyword evidence="6" id="KW-0472">Membrane</keyword>
<evidence type="ECO:0000256" key="5">
    <source>
        <dbReference type="ARBA" id="ARBA00022989"/>
    </source>
</evidence>
<evidence type="ECO:0000256" key="4">
    <source>
        <dbReference type="ARBA" id="ARBA00022692"/>
    </source>
</evidence>
<proteinExistence type="inferred from homology"/>
<evidence type="ECO:0000313" key="8">
    <source>
        <dbReference type="EMBL" id="MBO0904488.1"/>
    </source>
</evidence>
<evidence type="ECO:0000256" key="2">
    <source>
        <dbReference type="ARBA" id="ARBA00005811"/>
    </source>
</evidence>
<comment type="subcellular location">
    <subcellularLocation>
        <location evidence="1">Cell membrane</location>
        <topology evidence="1">Single-pass membrane protein</topology>
    </subcellularLocation>
    <subcellularLocation>
        <location evidence="7">Cell membrane</location>
        <topology evidence="7">Single-pass type II membrane protein</topology>
    </subcellularLocation>
</comment>
<dbReference type="EMBL" id="JAFMPY010000012">
    <property type="protein sequence ID" value="MBO0904488.1"/>
    <property type="molecule type" value="Genomic_DNA"/>
</dbReference>
<reference evidence="8 9" key="1">
    <citation type="submission" date="2021-03" db="EMBL/GenBank/DDBJ databases">
        <title>Whole genome sequence of Jiella sp. MQZ13P-4.</title>
        <authorList>
            <person name="Tuo L."/>
        </authorList>
    </citation>
    <scope>NUCLEOTIDE SEQUENCE [LARGE SCALE GENOMIC DNA]</scope>
    <source>
        <strain evidence="8 9">MQZ13P-4</strain>
    </source>
</reference>
<gene>
    <name evidence="8" type="ORF">J1C47_12630</name>
</gene>
<organism evidence="8 9">
    <name type="scientific">Jiella sonneratiae</name>
    <dbReference type="NCBI Taxonomy" id="2816856"/>
    <lineage>
        <taxon>Bacteria</taxon>
        <taxon>Pseudomonadati</taxon>
        <taxon>Pseudomonadota</taxon>
        <taxon>Alphaproteobacteria</taxon>
        <taxon>Hyphomicrobiales</taxon>
        <taxon>Aurantimonadaceae</taxon>
        <taxon>Jiella</taxon>
    </lineage>
</organism>
<dbReference type="RefSeq" id="WP_207351130.1">
    <property type="nucleotide sequence ID" value="NZ_JAFMPY010000012.1"/>
</dbReference>
<dbReference type="Pfam" id="PF02472">
    <property type="entry name" value="ExbD"/>
    <property type="match status" value="1"/>
</dbReference>
<evidence type="ECO:0000256" key="3">
    <source>
        <dbReference type="ARBA" id="ARBA00022475"/>
    </source>
</evidence>
<name>A0ABS3J494_9HYPH</name>
<keyword evidence="7" id="KW-0653">Protein transport</keyword>
<keyword evidence="3" id="KW-1003">Cell membrane</keyword>